<dbReference type="GeneTree" id="ENSGT00940000169465"/>
<reference evidence="2" key="1">
    <citation type="submission" date="2025-08" db="UniProtKB">
        <authorList>
            <consortium name="Ensembl"/>
        </authorList>
    </citation>
    <scope>IDENTIFICATION</scope>
</reference>
<proteinExistence type="predicted"/>
<dbReference type="Proteomes" id="UP000694391">
    <property type="component" value="Unplaced"/>
</dbReference>
<name>A0A8C0JSN3_CANLU</name>
<dbReference type="AlphaFoldDB" id="A0A8C0JSN3"/>
<sequence length="104" mass="12018">MKSLLFTFAIFFLLIHLVSGHLFLRRCENKMGYCKKKCISGELQKDYLKWRCDRHKVCCVLATDNKIKPLSSSNKIFMPTVKNQQLSTTKKLKTTLMVITASTI</sequence>
<dbReference type="Ensembl" id="ENSCAFT00020005813.1">
    <property type="protein sequence ID" value="ENSCAFP00020005023.1"/>
    <property type="gene ID" value="ENSCAFG00020004119.1"/>
</dbReference>
<evidence type="ECO:0008006" key="4">
    <source>
        <dbReference type="Google" id="ProtNLM"/>
    </source>
</evidence>
<organism evidence="2 3">
    <name type="scientific">Canis lupus dingo</name>
    <name type="common">dingo</name>
    <dbReference type="NCBI Taxonomy" id="286419"/>
    <lineage>
        <taxon>Eukaryota</taxon>
        <taxon>Metazoa</taxon>
        <taxon>Chordata</taxon>
        <taxon>Craniata</taxon>
        <taxon>Vertebrata</taxon>
        <taxon>Euteleostomi</taxon>
        <taxon>Mammalia</taxon>
        <taxon>Eutheria</taxon>
        <taxon>Laurasiatheria</taxon>
        <taxon>Carnivora</taxon>
        <taxon>Caniformia</taxon>
        <taxon>Canidae</taxon>
        <taxon>Canis</taxon>
    </lineage>
</organism>
<keyword evidence="1" id="KW-0732">Signal</keyword>
<keyword evidence="3" id="KW-1185">Reference proteome</keyword>
<feature type="chain" id="PRO_5034752003" description="Beta-defensin" evidence="1">
    <location>
        <begin position="21"/>
        <end position="104"/>
    </location>
</feature>
<evidence type="ECO:0000313" key="3">
    <source>
        <dbReference type="Proteomes" id="UP000694391"/>
    </source>
</evidence>
<accession>A0A8C0JSN3</accession>
<evidence type="ECO:0000256" key="1">
    <source>
        <dbReference type="SAM" id="SignalP"/>
    </source>
</evidence>
<feature type="signal peptide" evidence="1">
    <location>
        <begin position="1"/>
        <end position="20"/>
    </location>
</feature>
<reference evidence="2" key="2">
    <citation type="submission" date="2025-09" db="UniProtKB">
        <authorList>
            <consortium name="Ensembl"/>
        </authorList>
    </citation>
    <scope>IDENTIFICATION</scope>
</reference>
<evidence type="ECO:0000313" key="2">
    <source>
        <dbReference type="Ensembl" id="ENSCAFP00020005023.1"/>
    </source>
</evidence>
<protein>
    <recommendedName>
        <fullName evidence="4">Beta-defensin</fullName>
    </recommendedName>
</protein>